<protein>
    <submittedName>
        <fullName evidence="9">Acetylcholinesterase</fullName>
    </submittedName>
</protein>
<dbReference type="PROSITE" id="PS00941">
    <property type="entry name" value="CARBOXYLESTERASE_B_2"/>
    <property type="match status" value="1"/>
</dbReference>
<feature type="domain" description="Carboxylesterase type B" evidence="8">
    <location>
        <begin position="25"/>
        <end position="609"/>
    </location>
</feature>
<feature type="active site" description="Acyl-ester intermediate" evidence="5">
    <location>
        <position position="229"/>
    </location>
</feature>
<evidence type="ECO:0000256" key="3">
    <source>
        <dbReference type="ARBA" id="ARBA00022801"/>
    </source>
</evidence>
<evidence type="ECO:0000313" key="10">
    <source>
        <dbReference type="Proteomes" id="UP000728185"/>
    </source>
</evidence>
<dbReference type="Pfam" id="PF00135">
    <property type="entry name" value="COesterase"/>
    <property type="match status" value="1"/>
</dbReference>
<evidence type="ECO:0000259" key="8">
    <source>
        <dbReference type="Pfam" id="PF00135"/>
    </source>
</evidence>
<comment type="caution">
    <text evidence="9">The sequence shown here is derived from an EMBL/GenBank/DDBJ whole genome shotgun (WGS) entry which is preliminary data.</text>
</comment>
<dbReference type="PRINTS" id="PR00878">
    <property type="entry name" value="CHOLNESTRASE"/>
</dbReference>
<dbReference type="PANTHER" id="PTHR43918:SF4">
    <property type="entry name" value="CARBOXYLIC ESTER HYDROLASE"/>
    <property type="match status" value="1"/>
</dbReference>
<dbReference type="GO" id="GO:0004104">
    <property type="term" value="F:cholinesterase activity"/>
    <property type="evidence" value="ECO:0007669"/>
    <property type="project" value="InterPro"/>
</dbReference>
<evidence type="ECO:0000256" key="5">
    <source>
        <dbReference type="PIRSR" id="PIRSR600997-1"/>
    </source>
</evidence>
<feature type="compositionally biased region" description="Basic and acidic residues" evidence="6">
    <location>
        <begin position="606"/>
        <end position="618"/>
    </location>
</feature>
<dbReference type="Gene3D" id="3.40.50.1820">
    <property type="entry name" value="alpha/beta hydrolase"/>
    <property type="match status" value="1"/>
</dbReference>
<dbReference type="OrthoDB" id="408631at2759"/>
<dbReference type="EMBL" id="LUCM01003379">
    <property type="protein sequence ID" value="KAA0195891.1"/>
    <property type="molecule type" value="Genomic_DNA"/>
</dbReference>
<dbReference type="InterPro" id="IPR002018">
    <property type="entry name" value="CarbesteraseB"/>
</dbReference>
<dbReference type="InterPro" id="IPR019819">
    <property type="entry name" value="Carboxylesterase_B_CS"/>
</dbReference>
<keyword evidence="4" id="KW-1015">Disulfide bond</keyword>
<proteinExistence type="inferred from homology"/>
<feature type="region of interest" description="Disordered" evidence="6">
    <location>
        <begin position="593"/>
        <end position="619"/>
    </location>
</feature>
<dbReference type="InterPro" id="IPR029058">
    <property type="entry name" value="AB_hydrolase_fold"/>
</dbReference>
<dbReference type="InterPro" id="IPR050654">
    <property type="entry name" value="AChE-related_enzymes"/>
</dbReference>
<keyword evidence="7" id="KW-0732">Signal</keyword>
<evidence type="ECO:0000256" key="1">
    <source>
        <dbReference type="ARBA" id="ARBA00005964"/>
    </source>
</evidence>
<dbReference type="PANTHER" id="PTHR43918">
    <property type="entry name" value="ACETYLCHOLINESTERASE"/>
    <property type="match status" value="1"/>
</dbReference>
<keyword evidence="3" id="KW-0378">Hydrolase</keyword>
<evidence type="ECO:0000256" key="4">
    <source>
        <dbReference type="ARBA" id="ARBA00023157"/>
    </source>
</evidence>
<dbReference type="InterPro" id="IPR000997">
    <property type="entry name" value="Cholinesterase"/>
</dbReference>
<comment type="similarity">
    <text evidence="1">Belongs to the type-B carboxylesterase/lipase family.</text>
</comment>
<evidence type="ECO:0000256" key="2">
    <source>
        <dbReference type="ARBA" id="ARBA00022487"/>
    </source>
</evidence>
<evidence type="ECO:0000313" key="9">
    <source>
        <dbReference type="EMBL" id="KAA0195891.1"/>
    </source>
</evidence>
<dbReference type="SMR" id="A0A8E0RWV4"/>
<accession>A0A8E0RWV4</accession>
<reference evidence="9" key="1">
    <citation type="submission" date="2019-05" db="EMBL/GenBank/DDBJ databases">
        <title>Annotation for the trematode Fasciolopsis buski.</title>
        <authorList>
            <person name="Choi Y.-J."/>
        </authorList>
    </citation>
    <scope>NUCLEOTIDE SEQUENCE</scope>
    <source>
        <strain evidence="9">HT</strain>
        <tissue evidence="9">Whole worm</tissue>
    </source>
</reference>
<dbReference type="Proteomes" id="UP000728185">
    <property type="component" value="Unassembled WGS sequence"/>
</dbReference>
<dbReference type="SUPFAM" id="SSF53474">
    <property type="entry name" value="alpha/beta-Hydrolases"/>
    <property type="match status" value="1"/>
</dbReference>
<sequence length="677" mass="75560">MRLFFALLFILSLQVTSSQNPAPEVVLSHSGIVVGETFEVQIDKAKYSVDRFLGIPYAEKPLGKLRFAPPVKHDGWSGKTNATKLPAACWQYIPGGFDLKNKGAAMWVNNTEMSEDCLYLNVWRPSGNQQTKLPVMVWVYGGGFTSGTSTLETYDGKILAGKHSVIVVSMQYRLGAFGFLRIQPDSRNSDNRAVGNMGLKDQLMALEWVQNEIKYFNGDPNQVTVFGESAGAVSVSALWISPKAKGLFKRAITQSASVLARWGLHDEQTANHRATVFSKACGCPEPSKSRTKTLDCLQDKTPLDLVNSLDSVNEDESSTRSELMYEMFFSKMNASQLGPGPFPGWATSSRLYFDVPFTVVVDEDLLPKHPLDLIRSADFRQQPELLTGVNQDEGIYFVLYGLAMNDTKFLHDDGTITIPDPIKKAGAREPLIPGGPLADFHWITALQFLSKQDLLPGVSNLPAVFYDLPMNISLIKTYGNPDESKLTELEVIQRLSDLASDLDFVCPTLALADVIARQPNATVFLYLFTQTSSKLPWPSWVGVMHGYEIPFVFGMPRSVEFTTAFYDFTEDEKEFSDKMQDYWVNFAKTGNPNAANTNNWPQYKSNSDKSKGPSEPDHLILGQQMRTGSRLHHHACEMWLHQMEAQRNIVNQMRDKTFPVSNAATIGRFFSQKNMAA</sequence>
<organism evidence="9 10">
    <name type="scientific">Fasciolopsis buskii</name>
    <dbReference type="NCBI Taxonomy" id="27845"/>
    <lineage>
        <taxon>Eukaryota</taxon>
        <taxon>Metazoa</taxon>
        <taxon>Spiralia</taxon>
        <taxon>Lophotrochozoa</taxon>
        <taxon>Platyhelminthes</taxon>
        <taxon>Trematoda</taxon>
        <taxon>Digenea</taxon>
        <taxon>Plagiorchiida</taxon>
        <taxon>Echinostomata</taxon>
        <taxon>Echinostomatoidea</taxon>
        <taxon>Fasciolidae</taxon>
        <taxon>Fasciolopsis</taxon>
    </lineage>
</organism>
<feature type="signal peptide" evidence="7">
    <location>
        <begin position="1"/>
        <end position="18"/>
    </location>
</feature>
<keyword evidence="10" id="KW-1185">Reference proteome</keyword>
<keyword evidence="2" id="KW-0719">Serine esterase</keyword>
<name>A0A8E0RWV4_9TREM</name>
<evidence type="ECO:0000256" key="6">
    <source>
        <dbReference type="SAM" id="MobiDB-lite"/>
    </source>
</evidence>
<gene>
    <name evidence="9" type="ORF">FBUS_03416</name>
</gene>
<dbReference type="AlphaFoldDB" id="A0A8E0RWV4"/>
<feature type="active site" description="Charge relay system" evidence="5">
    <location>
        <position position="393"/>
    </location>
</feature>
<feature type="compositionally biased region" description="Polar residues" evidence="6">
    <location>
        <begin position="593"/>
        <end position="605"/>
    </location>
</feature>
<feature type="chain" id="PRO_5034718526" evidence="7">
    <location>
        <begin position="19"/>
        <end position="677"/>
    </location>
</feature>
<feature type="active site" description="Charge relay system" evidence="5">
    <location>
        <position position="545"/>
    </location>
</feature>
<evidence type="ECO:0000256" key="7">
    <source>
        <dbReference type="SAM" id="SignalP"/>
    </source>
</evidence>